<sequence length="101" mass="11755">MAQDDRNRFEYRVGDEVSFAAGHGMQYGEIARIVTPGPDGAVEIEWEDGRREIKKTRDRAIRLLRRATGASEFDEQRGSRRRSFDNEISEVRRSDVRRRQG</sequence>
<gene>
    <name evidence="2" type="ORF">J8C06_10760</name>
</gene>
<organism evidence="2 3">
    <name type="scientific">Chloracidobacterium validum</name>
    <dbReference type="NCBI Taxonomy" id="2821543"/>
    <lineage>
        <taxon>Bacteria</taxon>
        <taxon>Pseudomonadati</taxon>
        <taxon>Acidobacteriota</taxon>
        <taxon>Terriglobia</taxon>
        <taxon>Terriglobales</taxon>
        <taxon>Acidobacteriaceae</taxon>
        <taxon>Chloracidobacterium</taxon>
    </lineage>
</organism>
<reference evidence="2 3" key="1">
    <citation type="submission" date="2021-03" db="EMBL/GenBank/DDBJ databases">
        <title>Genomic and phenotypic characterization of Chloracidobacterium isolates provides evidence for multiple species.</title>
        <authorList>
            <person name="Saini M.K."/>
            <person name="Costas A.M.G."/>
            <person name="Tank M."/>
            <person name="Bryant D.A."/>
        </authorList>
    </citation>
    <scope>NUCLEOTIDE SEQUENCE [LARGE SCALE GENOMIC DNA]</scope>
    <source>
        <strain evidence="2 3">BV2-C</strain>
    </source>
</reference>
<evidence type="ECO:0000256" key="1">
    <source>
        <dbReference type="SAM" id="MobiDB-lite"/>
    </source>
</evidence>
<evidence type="ECO:0000313" key="2">
    <source>
        <dbReference type="EMBL" id="QUW02799.1"/>
    </source>
</evidence>
<protein>
    <recommendedName>
        <fullName evidence="4">DUF1918 domain-containing protein</fullName>
    </recommendedName>
</protein>
<dbReference type="RefSeq" id="WP_211428690.1">
    <property type="nucleotide sequence ID" value="NZ_CP072648.1"/>
</dbReference>
<dbReference type="EMBL" id="CP072648">
    <property type="protein sequence ID" value="QUW02799.1"/>
    <property type="molecule type" value="Genomic_DNA"/>
</dbReference>
<dbReference type="Proteomes" id="UP000676506">
    <property type="component" value="Chromosome 1"/>
</dbReference>
<accession>A0ABX8B762</accession>
<keyword evidence="3" id="KW-1185">Reference proteome</keyword>
<evidence type="ECO:0008006" key="4">
    <source>
        <dbReference type="Google" id="ProtNLM"/>
    </source>
</evidence>
<proteinExistence type="predicted"/>
<evidence type="ECO:0000313" key="3">
    <source>
        <dbReference type="Proteomes" id="UP000676506"/>
    </source>
</evidence>
<feature type="region of interest" description="Disordered" evidence="1">
    <location>
        <begin position="68"/>
        <end position="101"/>
    </location>
</feature>
<feature type="compositionally biased region" description="Basic and acidic residues" evidence="1">
    <location>
        <begin position="74"/>
        <end position="101"/>
    </location>
</feature>
<name>A0ABX8B762_9BACT</name>